<feature type="transmembrane region" description="Helical" evidence="1">
    <location>
        <begin position="185"/>
        <end position="210"/>
    </location>
</feature>
<sequence length="280" mass="31469">MGYSNFFVNVANFYILTGWAKSAGRYTEDTSVLGDLHIDANNVNLIVDQSLTFAQAIYSSMTKSRVFLRVVLDSLVNMAREQDIYRMAADLLKPTSPIVVCDQGYPIIAVNGTLSQLIYFLNFEEAEIAGTYGAGETIPNLFTDTTYCQVQMNTFASMDISQGIFMSFIGSSSGSTIHFNHIFKLWLICGSVIFLILVIVPISIIVASYLKMINRVLKILLNLPQKSREEAKQNLFNEQLESSEDKFRGNKQGRSLKIIICYINQLCNNDRNSCFICFDV</sequence>
<evidence type="ECO:0000256" key="1">
    <source>
        <dbReference type="SAM" id="Phobius"/>
    </source>
</evidence>
<keyword evidence="1" id="KW-0812">Transmembrane</keyword>
<dbReference type="KEGG" id="tva:4745746"/>
<proteinExistence type="predicted"/>
<keyword evidence="1" id="KW-0472">Membrane</keyword>
<dbReference type="AlphaFoldDB" id="A2G427"/>
<gene>
    <name evidence="2" type="ORF">TVAG_318170</name>
</gene>
<dbReference type="VEuPathDB" id="TrichDB:TVAGG3_0790720"/>
<evidence type="ECO:0000313" key="3">
    <source>
        <dbReference type="Proteomes" id="UP000001542"/>
    </source>
</evidence>
<keyword evidence="1" id="KW-1133">Transmembrane helix</keyword>
<accession>A2G427</accession>
<dbReference type="SMR" id="A2G427"/>
<dbReference type="RefSeq" id="XP_001301022.1">
    <property type="nucleotide sequence ID" value="XM_001301021.1"/>
</dbReference>
<reference evidence="2" key="1">
    <citation type="submission" date="2006-10" db="EMBL/GenBank/DDBJ databases">
        <authorList>
            <person name="Amadeo P."/>
            <person name="Zhao Q."/>
            <person name="Wortman J."/>
            <person name="Fraser-Liggett C."/>
            <person name="Carlton J."/>
        </authorList>
    </citation>
    <scope>NUCLEOTIDE SEQUENCE</scope>
    <source>
        <strain evidence="2">G3</strain>
    </source>
</reference>
<dbReference type="InParanoid" id="A2G427"/>
<dbReference type="Proteomes" id="UP000001542">
    <property type="component" value="Unassembled WGS sequence"/>
</dbReference>
<evidence type="ECO:0000313" key="2">
    <source>
        <dbReference type="EMBL" id="EAX88092.1"/>
    </source>
</evidence>
<protein>
    <submittedName>
        <fullName evidence="2">Uncharacterized protein</fullName>
    </submittedName>
</protein>
<dbReference type="VEuPathDB" id="TrichDB:TVAG_318170"/>
<name>A2G427_TRIV3</name>
<dbReference type="EMBL" id="DS114356">
    <property type="protein sequence ID" value="EAX88092.1"/>
    <property type="molecule type" value="Genomic_DNA"/>
</dbReference>
<organism evidence="2 3">
    <name type="scientific">Trichomonas vaginalis (strain ATCC PRA-98 / G3)</name>
    <dbReference type="NCBI Taxonomy" id="412133"/>
    <lineage>
        <taxon>Eukaryota</taxon>
        <taxon>Metamonada</taxon>
        <taxon>Parabasalia</taxon>
        <taxon>Trichomonadida</taxon>
        <taxon>Trichomonadidae</taxon>
        <taxon>Trichomonas</taxon>
    </lineage>
</organism>
<reference evidence="2" key="2">
    <citation type="journal article" date="2007" name="Science">
        <title>Draft genome sequence of the sexually transmitted pathogen Trichomonas vaginalis.</title>
        <authorList>
            <person name="Carlton J.M."/>
            <person name="Hirt R.P."/>
            <person name="Silva J.C."/>
            <person name="Delcher A.L."/>
            <person name="Schatz M."/>
            <person name="Zhao Q."/>
            <person name="Wortman J.R."/>
            <person name="Bidwell S.L."/>
            <person name="Alsmark U.C.M."/>
            <person name="Besteiro S."/>
            <person name="Sicheritz-Ponten T."/>
            <person name="Noel C.J."/>
            <person name="Dacks J.B."/>
            <person name="Foster P.G."/>
            <person name="Simillion C."/>
            <person name="Van de Peer Y."/>
            <person name="Miranda-Saavedra D."/>
            <person name="Barton G.J."/>
            <person name="Westrop G.D."/>
            <person name="Mueller S."/>
            <person name="Dessi D."/>
            <person name="Fiori P.L."/>
            <person name="Ren Q."/>
            <person name="Paulsen I."/>
            <person name="Zhang H."/>
            <person name="Bastida-Corcuera F.D."/>
            <person name="Simoes-Barbosa A."/>
            <person name="Brown M.T."/>
            <person name="Hayes R.D."/>
            <person name="Mukherjee M."/>
            <person name="Okumura C.Y."/>
            <person name="Schneider R."/>
            <person name="Smith A.J."/>
            <person name="Vanacova S."/>
            <person name="Villalvazo M."/>
            <person name="Haas B.J."/>
            <person name="Pertea M."/>
            <person name="Feldblyum T.V."/>
            <person name="Utterback T.R."/>
            <person name="Shu C.L."/>
            <person name="Osoegawa K."/>
            <person name="de Jong P.J."/>
            <person name="Hrdy I."/>
            <person name="Horvathova L."/>
            <person name="Zubacova Z."/>
            <person name="Dolezal P."/>
            <person name="Malik S.B."/>
            <person name="Logsdon J.M. Jr."/>
            <person name="Henze K."/>
            <person name="Gupta A."/>
            <person name="Wang C.C."/>
            <person name="Dunne R.L."/>
            <person name="Upcroft J.A."/>
            <person name="Upcroft P."/>
            <person name="White O."/>
            <person name="Salzberg S.L."/>
            <person name="Tang P."/>
            <person name="Chiu C.-H."/>
            <person name="Lee Y.-S."/>
            <person name="Embley T.M."/>
            <person name="Coombs G.H."/>
            <person name="Mottram J.C."/>
            <person name="Tachezy J."/>
            <person name="Fraser-Liggett C.M."/>
            <person name="Johnson P.J."/>
        </authorList>
    </citation>
    <scope>NUCLEOTIDE SEQUENCE [LARGE SCALE GENOMIC DNA]</scope>
    <source>
        <strain evidence="2">G3</strain>
    </source>
</reference>
<keyword evidence="3" id="KW-1185">Reference proteome</keyword>